<dbReference type="PANTHER" id="PTHR44846:SF17">
    <property type="entry name" value="GNTR-FAMILY TRANSCRIPTIONAL REGULATOR"/>
    <property type="match status" value="1"/>
</dbReference>
<reference evidence="6" key="1">
    <citation type="submission" date="2017-02" db="EMBL/GenBank/DDBJ databases">
        <authorList>
            <person name="Varghese N."/>
            <person name="Submissions S."/>
        </authorList>
    </citation>
    <scope>NUCLEOTIDE SEQUENCE [LARGE SCALE GENOMIC DNA]</scope>
    <source>
        <strain evidence="6">SM117</strain>
    </source>
</reference>
<dbReference type="GO" id="GO:0003700">
    <property type="term" value="F:DNA-binding transcription factor activity"/>
    <property type="evidence" value="ECO:0007669"/>
    <property type="project" value="InterPro"/>
</dbReference>
<dbReference type="InterPro" id="IPR036390">
    <property type="entry name" value="WH_DNA-bd_sf"/>
</dbReference>
<gene>
    <name evidence="5" type="ORF">SAMN06295987_1011348</name>
</gene>
<proteinExistence type="predicted"/>
<dbReference type="EMBL" id="FVZE01000001">
    <property type="protein sequence ID" value="SLJ91259.1"/>
    <property type="molecule type" value="Genomic_DNA"/>
</dbReference>
<dbReference type="SUPFAM" id="SSF64288">
    <property type="entry name" value="Chorismate lyase-like"/>
    <property type="match status" value="1"/>
</dbReference>
<dbReference type="InterPro" id="IPR050679">
    <property type="entry name" value="Bact_HTH_transcr_reg"/>
</dbReference>
<name>A0A1U6H661_9SPHN</name>
<dbReference type="InterPro" id="IPR000524">
    <property type="entry name" value="Tscrpt_reg_HTH_GntR"/>
</dbReference>
<dbReference type="InterPro" id="IPR011663">
    <property type="entry name" value="UTRA"/>
</dbReference>
<dbReference type="GO" id="GO:0045892">
    <property type="term" value="P:negative regulation of DNA-templated transcription"/>
    <property type="evidence" value="ECO:0007669"/>
    <property type="project" value="TreeGrafter"/>
</dbReference>
<dbReference type="Pfam" id="PF07702">
    <property type="entry name" value="UTRA"/>
    <property type="match status" value="1"/>
</dbReference>
<feature type="domain" description="HTH gntR-type" evidence="4">
    <location>
        <begin position="10"/>
        <end position="78"/>
    </location>
</feature>
<dbReference type="Proteomes" id="UP000190989">
    <property type="component" value="Unassembled WGS sequence"/>
</dbReference>
<evidence type="ECO:0000256" key="1">
    <source>
        <dbReference type="ARBA" id="ARBA00023015"/>
    </source>
</evidence>
<sequence>MKEKTPGGKPARQQIVYQQLRDAIESEAFEPGALLPTEDELCATYGVTRYSLREAVAQLERQGFVERRRRAGTRVLSRRSSRAFRHVAGSRRDLLQLAAGTTVAFSTPRKVLTDGKLARELGCDDLRSWWYLEGVRVDPSDRRPIGIVRIYIDADRAPVAPISDFGSRLVYEWVAETYGIHAAGATQEINAVALTAEDAAVFDEEPGAPALRILRRYFDADQRIFQISVNTQRSTDFIYSMRIDFDD</sequence>
<dbReference type="InterPro" id="IPR036388">
    <property type="entry name" value="WH-like_DNA-bd_sf"/>
</dbReference>
<dbReference type="PROSITE" id="PS50949">
    <property type="entry name" value="HTH_GNTR"/>
    <property type="match status" value="1"/>
</dbReference>
<dbReference type="CDD" id="cd07377">
    <property type="entry name" value="WHTH_GntR"/>
    <property type="match status" value="1"/>
</dbReference>
<evidence type="ECO:0000256" key="3">
    <source>
        <dbReference type="ARBA" id="ARBA00023163"/>
    </source>
</evidence>
<keyword evidence="2" id="KW-0238">DNA-binding</keyword>
<evidence type="ECO:0000256" key="2">
    <source>
        <dbReference type="ARBA" id="ARBA00023125"/>
    </source>
</evidence>
<organism evidence="5 6">
    <name type="scientific">Novosphingobium mathurense</name>
    <dbReference type="NCBI Taxonomy" id="428990"/>
    <lineage>
        <taxon>Bacteria</taxon>
        <taxon>Pseudomonadati</taxon>
        <taxon>Pseudomonadota</taxon>
        <taxon>Alphaproteobacteria</taxon>
        <taxon>Sphingomonadales</taxon>
        <taxon>Sphingomonadaceae</taxon>
        <taxon>Novosphingobium</taxon>
    </lineage>
</organism>
<accession>A0A1U6H661</accession>
<dbReference type="PANTHER" id="PTHR44846">
    <property type="entry name" value="MANNOSYL-D-GLYCERATE TRANSPORT/METABOLISM SYSTEM REPRESSOR MNGR-RELATED"/>
    <property type="match status" value="1"/>
</dbReference>
<dbReference type="STRING" id="428990.SAMN06295987_1011348"/>
<keyword evidence="6" id="KW-1185">Reference proteome</keyword>
<evidence type="ECO:0000313" key="5">
    <source>
        <dbReference type="EMBL" id="SLJ91259.1"/>
    </source>
</evidence>
<dbReference type="RefSeq" id="WP_079729796.1">
    <property type="nucleotide sequence ID" value="NZ_FVZE01000001.1"/>
</dbReference>
<keyword evidence="3" id="KW-0804">Transcription</keyword>
<dbReference type="SMART" id="SM00345">
    <property type="entry name" value="HTH_GNTR"/>
    <property type="match status" value="1"/>
</dbReference>
<dbReference type="Gene3D" id="3.40.1410.10">
    <property type="entry name" value="Chorismate lyase-like"/>
    <property type="match status" value="1"/>
</dbReference>
<keyword evidence="1" id="KW-0805">Transcription regulation</keyword>
<dbReference type="AlphaFoldDB" id="A0A1U6H661"/>
<protein>
    <submittedName>
        <fullName evidence="5">Transcriptional regulator, GntR family</fullName>
    </submittedName>
</protein>
<dbReference type="GO" id="GO:0003677">
    <property type="term" value="F:DNA binding"/>
    <property type="evidence" value="ECO:0007669"/>
    <property type="project" value="UniProtKB-KW"/>
</dbReference>
<dbReference type="Gene3D" id="1.10.10.10">
    <property type="entry name" value="Winged helix-like DNA-binding domain superfamily/Winged helix DNA-binding domain"/>
    <property type="match status" value="1"/>
</dbReference>
<dbReference type="SUPFAM" id="SSF46785">
    <property type="entry name" value="Winged helix' DNA-binding domain"/>
    <property type="match status" value="1"/>
</dbReference>
<dbReference type="Pfam" id="PF00392">
    <property type="entry name" value="GntR"/>
    <property type="match status" value="1"/>
</dbReference>
<dbReference type="SMART" id="SM00866">
    <property type="entry name" value="UTRA"/>
    <property type="match status" value="1"/>
</dbReference>
<evidence type="ECO:0000259" key="4">
    <source>
        <dbReference type="PROSITE" id="PS50949"/>
    </source>
</evidence>
<evidence type="ECO:0000313" key="6">
    <source>
        <dbReference type="Proteomes" id="UP000190989"/>
    </source>
</evidence>
<dbReference type="InterPro" id="IPR028978">
    <property type="entry name" value="Chorismate_lyase_/UTRA_dom_sf"/>
</dbReference>
<dbReference type="PRINTS" id="PR00035">
    <property type="entry name" value="HTHGNTR"/>
</dbReference>